<keyword evidence="9" id="KW-1185">Reference proteome</keyword>
<dbReference type="InterPro" id="IPR005861">
    <property type="entry name" value="HisP_aminotrans"/>
</dbReference>
<evidence type="ECO:0000259" key="7">
    <source>
        <dbReference type="Pfam" id="PF00155"/>
    </source>
</evidence>
<comment type="cofactor">
    <cofactor evidence="1 6">
        <name>pyridoxal 5'-phosphate</name>
        <dbReference type="ChEBI" id="CHEBI:597326"/>
    </cofactor>
</comment>
<evidence type="ECO:0000256" key="6">
    <source>
        <dbReference type="HAMAP-Rule" id="MF_01513"/>
    </source>
</evidence>
<feature type="domain" description="Aminotransferase class I/classII large" evidence="7">
    <location>
        <begin position="25"/>
        <end position="351"/>
    </location>
</feature>
<dbReference type="EMBL" id="JAVREH010000015">
    <property type="protein sequence ID" value="MDT0262206.1"/>
    <property type="molecule type" value="Genomic_DNA"/>
</dbReference>
<keyword evidence="5 6" id="KW-0663">Pyridoxal phosphate</keyword>
<comment type="caution">
    <text evidence="8">The sequence shown here is derived from an EMBL/GenBank/DDBJ whole genome shotgun (WGS) entry which is preliminary data.</text>
</comment>
<dbReference type="InterPro" id="IPR015421">
    <property type="entry name" value="PyrdxlP-dep_Trfase_major"/>
</dbReference>
<comment type="catalytic activity">
    <reaction evidence="6">
        <text>an aromatic L-alpha-amino acid + 2-oxoglutarate = an aromatic oxo-acid + L-glutamate</text>
        <dbReference type="Rhea" id="RHEA:17533"/>
        <dbReference type="ChEBI" id="CHEBI:16810"/>
        <dbReference type="ChEBI" id="CHEBI:29985"/>
        <dbReference type="ChEBI" id="CHEBI:73309"/>
        <dbReference type="ChEBI" id="CHEBI:84824"/>
        <dbReference type="EC" id="2.6.1.57"/>
    </reaction>
</comment>
<dbReference type="InterPro" id="IPR004839">
    <property type="entry name" value="Aminotransferase_I/II_large"/>
</dbReference>
<evidence type="ECO:0000313" key="8">
    <source>
        <dbReference type="EMBL" id="MDT0262206.1"/>
    </source>
</evidence>
<organism evidence="8 9">
    <name type="scientific">Jatrophihabitans lederbergiae</name>
    <dbReference type="NCBI Taxonomy" id="3075547"/>
    <lineage>
        <taxon>Bacteria</taxon>
        <taxon>Bacillati</taxon>
        <taxon>Actinomycetota</taxon>
        <taxon>Actinomycetes</taxon>
        <taxon>Jatrophihabitantales</taxon>
        <taxon>Jatrophihabitantaceae</taxon>
        <taxon>Jatrophihabitans</taxon>
    </lineage>
</organism>
<dbReference type="HAMAP" id="MF_01023">
    <property type="entry name" value="HisC_aminotrans_2"/>
    <property type="match status" value="1"/>
</dbReference>
<evidence type="ECO:0000256" key="1">
    <source>
        <dbReference type="ARBA" id="ARBA00001933"/>
    </source>
</evidence>
<dbReference type="GO" id="GO:0004400">
    <property type="term" value="F:histidinol-phosphate transaminase activity"/>
    <property type="evidence" value="ECO:0007669"/>
    <property type="project" value="UniProtKB-EC"/>
</dbReference>
<dbReference type="PANTHER" id="PTHR43643:SF3">
    <property type="entry name" value="HISTIDINOL-PHOSPHATE AMINOTRANSFERASE"/>
    <property type="match status" value="1"/>
</dbReference>
<proteinExistence type="inferred from homology"/>
<comment type="similarity">
    <text evidence="6">Belongs to the class-II pyridoxal-phosphate-dependent aminotransferase family.</text>
</comment>
<keyword evidence="3 6" id="KW-0032">Aminotransferase</keyword>
<dbReference type="Gene3D" id="3.90.1150.10">
    <property type="entry name" value="Aspartate Aminotransferase, domain 1"/>
    <property type="match status" value="1"/>
</dbReference>
<dbReference type="NCBIfam" id="TIGR01141">
    <property type="entry name" value="hisC"/>
    <property type="match status" value="1"/>
</dbReference>
<dbReference type="CDD" id="cd00609">
    <property type="entry name" value="AAT_like"/>
    <property type="match status" value="1"/>
</dbReference>
<dbReference type="EC" id="2.6.1.57" evidence="6"/>
<dbReference type="InterPro" id="IPR050106">
    <property type="entry name" value="HistidinolP_aminotransfase"/>
</dbReference>
<evidence type="ECO:0000256" key="3">
    <source>
        <dbReference type="ARBA" id="ARBA00022576"/>
    </source>
</evidence>
<accession>A0ABU2JBS5</accession>
<dbReference type="Pfam" id="PF00155">
    <property type="entry name" value="Aminotran_1_2"/>
    <property type="match status" value="1"/>
</dbReference>
<evidence type="ECO:0000313" key="9">
    <source>
        <dbReference type="Proteomes" id="UP001183176"/>
    </source>
</evidence>
<dbReference type="InterPro" id="IPR015424">
    <property type="entry name" value="PyrdxlP-dep_Trfase"/>
</dbReference>
<dbReference type="PANTHER" id="PTHR43643">
    <property type="entry name" value="HISTIDINOL-PHOSPHATE AMINOTRANSFERASE 2"/>
    <property type="match status" value="1"/>
</dbReference>
<dbReference type="Gene3D" id="3.40.640.10">
    <property type="entry name" value="Type I PLP-dependent aspartate aminotransferase-like (Major domain)"/>
    <property type="match status" value="1"/>
</dbReference>
<dbReference type="InterPro" id="IPR024892">
    <property type="entry name" value="ArAT"/>
</dbReference>
<evidence type="ECO:0000256" key="5">
    <source>
        <dbReference type="ARBA" id="ARBA00022898"/>
    </source>
</evidence>
<evidence type="ECO:0000256" key="4">
    <source>
        <dbReference type="ARBA" id="ARBA00022679"/>
    </source>
</evidence>
<name>A0ABU2JBS5_9ACTN</name>
<dbReference type="Proteomes" id="UP001183176">
    <property type="component" value="Unassembled WGS sequence"/>
</dbReference>
<comment type="subunit">
    <text evidence="2 6">Homodimer.</text>
</comment>
<dbReference type="NCBIfam" id="NF002878">
    <property type="entry name" value="PRK03321.1"/>
    <property type="match status" value="1"/>
</dbReference>
<sequence length="358" mass="37755">MTVRLRPTLAALPAYVPGKSVPGSIKLASNENSYGPLPHVLERIAAAAENVNRYPDTNSSELMDALAAKFGIGSDRLVVGCGSVSLCQQLVFATADEGDEVVFGWRSFEAYPIISAIAGATAVKVPLDGQTHDLRAMAAAVTDRTRLVFVCNPNNPTGTAVSGAALLRFLDEVPSDVLVVLDEAYHEFVTDPSVVDGTTLLERYPNVIVLRTFSKAYGLAGLRIGYGIAADPAITMAVRQTQVPFAVTQIAQVAALASLEPAAERQLAERVAEVTAERGRVTAELRNAGYQVPDSEANFVWLTNGPAEAGGIDATAFAAGCAERGLIVRAFADSGVRVTISNPAENDKFVSAAHELRA</sequence>
<dbReference type="PROSITE" id="PS00599">
    <property type="entry name" value="AA_TRANSFER_CLASS_2"/>
    <property type="match status" value="1"/>
</dbReference>
<feature type="modified residue" description="N6-(pyridoxal phosphate)lysine" evidence="6">
    <location>
        <position position="215"/>
    </location>
</feature>
<reference evidence="9" key="1">
    <citation type="submission" date="2023-07" db="EMBL/GenBank/DDBJ databases">
        <title>30 novel species of actinomycetes from the DSMZ collection.</title>
        <authorList>
            <person name="Nouioui I."/>
        </authorList>
    </citation>
    <scope>NUCLEOTIDE SEQUENCE [LARGE SCALE GENOMIC DNA]</scope>
    <source>
        <strain evidence="9">DSM 44399</strain>
    </source>
</reference>
<dbReference type="HAMAP" id="MF_01513">
    <property type="entry name" value="Phe_aminotrans_2"/>
    <property type="match status" value="1"/>
</dbReference>
<comment type="function">
    <text evidence="6">Aminotransferase that catalyzes the conversion of aromatic amino acids and 2-oxoglutarate into corresponding aromatic oxo acids and L-glutamate.</text>
</comment>
<keyword evidence="4 6" id="KW-0808">Transferase</keyword>
<evidence type="ECO:0000256" key="2">
    <source>
        <dbReference type="ARBA" id="ARBA00011738"/>
    </source>
</evidence>
<dbReference type="SUPFAM" id="SSF53383">
    <property type="entry name" value="PLP-dependent transferases"/>
    <property type="match status" value="1"/>
</dbReference>
<gene>
    <name evidence="8" type="primary">hisC</name>
    <name evidence="6" type="synonym">pat</name>
    <name evidence="8" type="ORF">RM423_12470</name>
</gene>
<dbReference type="InterPro" id="IPR015422">
    <property type="entry name" value="PyrdxlP-dep_Trfase_small"/>
</dbReference>
<dbReference type="RefSeq" id="WP_311423357.1">
    <property type="nucleotide sequence ID" value="NZ_JAVREH010000015.1"/>
</dbReference>
<protein>
    <recommendedName>
        <fullName evidence="6">Aromatic amino acid aminotransferase</fullName>
        <shortName evidence="6">ArAT</shortName>
        <ecNumber evidence="6">2.6.1.57</ecNumber>
    </recommendedName>
</protein>
<dbReference type="InterPro" id="IPR001917">
    <property type="entry name" value="Aminotrans_II_pyridoxalP_BS"/>
</dbReference>